<comment type="caution">
    <text evidence="7">The sequence shown here is derived from an EMBL/GenBank/DDBJ whole genome shotgun (WGS) entry which is preliminary data.</text>
</comment>
<dbReference type="Gene3D" id="2.30.30.140">
    <property type="match status" value="4"/>
</dbReference>
<feature type="compositionally biased region" description="Polar residues" evidence="5">
    <location>
        <begin position="12"/>
        <end position="29"/>
    </location>
</feature>
<proteinExistence type="predicted"/>
<protein>
    <recommendedName>
        <fullName evidence="6">GATA-type domain-containing protein</fullName>
    </recommendedName>
</protein>
<dbReference type="SUPFAM" id="SSF54160">
    <property type="entry name" value="Chromo domain-like"/>
    <property type="match status" value="3"/>
</dbReference>
<dbReference type="SUPFAM" id="SSF63748">
    <property type="entry name" value="Tudor/PWWP/MBT"/>
    <property type="match status" value="1"/>
</dbReference>
<dbReference type="SUPFAM" id="SSF57850">
    <property type="entry name" value="RING/U-box"/>
    <property type="match status" value="1"/>
</dbReference>
<feature type="compositionally biased region" description="Basic residues" evidence="5">
    <location>
        <begin position="747"/>
        <end position="761"/>
    </location>
</feature>
<keyword evidence="1" id="KW-0479">Metal-binding</keyword>
<name>A0A9W8L9B1_9FUNG</name>
<feature type="compositionally biased region" description="Low complexity" evidence="5">
    <location>
        <begin position="234"/>
        <end position="243"/>
    </location>
</feature>
<dbReference type="EMBL" id="JANBUH010000415">
    <property type="protein sequence ID" value="KAJ2751337.1"/>
    <property type="molecule type" value="Genomic_DNA"/>
</dbReference>
<dbReference type="GO" id="GO:0006355">
    <property type="term" value="P:regulation of DNA-templated transcription"/>
    <property type="evidence" value="ECO:0007669"/>
    <property type="project" value="InterPro"/>
</dbReference>
<evidence type="ECO:0000256" key="1">
    <source>
        <dbReference type="ARBA" id="ARBA00022723"/>
    </source>
</evidence>
<organism evidence="7 8">
    <name type="scientific">Coemansia pectinata</name>
    <dbReference type="NCBI Taxonomy" id="1052879"/>
    <lineage>
        <taxon>Eukaryota</taxon>
        <taxon>Fungi</taxon>
        <taxon>Fungi incertae sedis</taxon>
        <taxon>Zoopagomycota</taxon>
        <taxon>Kickxellomycotina</taxon>
        <taxon>Kickxellomycetes</taxon>
        <taxon>Kickxellales</taxon>
        <taxon>Kickxellaceae</taxon>
        <taxon>Coemansia</taxon>
    </lineage>
</organism>
<evidence type="ECO:0000256" key="2">
    <source>
        <dbReference type="ARBA" id="ARBA00022771"/>
    </source>
</evidence>
<evidence type="ECO:0000256" key="3">
    <source>
        <dbReference type="ARBA" id="ARBA00022833"/>
    </source>
</evidence>
<evidence type="ECO:0000313" key="7">
    <source>
        <dbReference type="EMBL" id="KAJ2751337.1"/>
    </source>
</evidence>
<feature type="region of interest" description="Disordered" evidence="5">
    <location>
        <begin position="170"/>
        <end position="217"/>
    </location>
</feature>
<dbReference type="Proteomes" id="UP001140011">
    <property type="component" value="Unassembled WGS sequence"/>
</dbReference>
<feature type="compositionally biased region" description="Acidic residues" evidence="5">
    <location>
        <begin position="554"/>
        <end position="570"/>
    </location>
</feature>
<evidence type="ECO:0000256" key="5">
    <source>
        <dbReference type="SAM" id="MobiDB-lite"/>
    </source>
</evidence>
<dbReference type="GO" id="GO:0043565">
    <property type="term" value="F:sequence-specific DNA binding"/>
    <property type="evidence" value="ECO:0007669"/>
    <property type="project" value="InterPro"/>
</dbReference>
<feature type="domain" description="GATA-type" evidence="6">
    <location>
        <begin position="1155"/>
        <end position="1179"/>
    </location>
</feature>
<evidence type="ECO:0000256" key="4">
    <source>
        <dbReference type="PROSITE-ProRule" id="PRU00094"/>
    </source>
</evidence>
<dbReference type="InterPro" id="IPR029063">
    <property type="entry name" value="SAM-dependent_MTases_sf"/>
</dbReference>
<evidence type="ECO:0000313" key="8">
    <source>
        <dbReference type="Proteomes" id="UP001140011"/>
    </source>
</evidence>
<dbReference type="InterPro" id="IPR000679">
    <property type="entry name" value="Znf_GATA"/>
</dbReference>
<keyword evidence="8" id="KW-1185">Reference proteome</keyword>
<dbReference type="Gene3D" id="3.30.60.90">
    <property type="match status" value="1"/>
</dbReference>
<evidence type="ECO:0000259" key="6">
    <source>
        <dbReference type="PROSITE" id="PS50114"/>
    </source>
</evidence>
<dbReference type="PROSITE" id="PS50114">
    <property type="entry name" value="GATA_ZN_FINGER_2"/>
    <property type="match status" value="1"/>
</dbReference>
<dbReference type="OrthoDB" id="161570at2759"/>
<dbReference type="GO" id="GO:0008270">
    <property type="term" value="F:zinc ion binding"/>
    <property type="evidence" value="ECO:0007669"/>
    <property type="project" value="UniProtKB-KW"/>
</dbReference>
<dbReference type="SUPFAM" id="SSF53335">
    <property type="entry name" value="S-adenosyl-L-methionine-dependent methyltransferases"/>
    <property type="match status" value="2"/>
</dbReference>
<feature type="non-terminal residue" evidence="7">
    <location>
        <position position="1597"/>
    </location>
</feature>
<keyword evidence="3" id="KW-0862">Zinc</keyword>
<feature type="region of interest" description="Disordered" evidence="5">
    <location>
        <begin position="543"/>
        <end position="609"/>
    </location>
</feature>
<accession>A0A9W8L9B1</accession>
<dbReference type="InterPro" id="IPR043145">
    <property type="entry name" value="Znf_ZZ_sf"/>
</dbReference>
<feature type="compositionally biased region" description="Low complexity" evidence="5">
    <location>
        <begin position="1"/>
        <end position="11"/>
    </location>
</feature>
<dbReference type="Gene3D" id="3.40.50.150">
    <property type="entry name" value="Vaccinia Virus protein VP39"/>
    <property type="match status" value="2"/>
</dbReference>
<sequence>MSVADASDAVSLSINDQGSSVPDSVSPPTATLPAKRTHSGQQRVKAVGTKRSRPLSAPSTPSKSVSELITTGAFYTRATLRKLGVAESLVDPETDTGVSVGDRVKVLSLDKAWYKAVVLSVAGGKALVHYPGWEHRFNEWVGLGSRRLQAGAVSDLEEFDLELAIQEALGKDEPLAPADEGPDGVDDVDDDDDVDEAVDLPRPRGRPTGSRNRRRVGHIKKRIRKAPPEKEPIAVAPEPTPTVEAPPVAAEYRIAKARTLSSQSSNPYAKQLLATQSFASDSDDTETPPRNEVWQLVRGPYVTTGAFLTRRTIKCLAHNESTGGIIQDHHGVYPGQMVEVMNANRSWYKARVISYADKKFLVHFVDWDHSHDEWVAAGSKRLRKALGDESEEEARRICAVLVDQYNAYVESVEKAREESEAKKLVKRRVPVKPTVVPVNAQQASLAGKAIAHVEEEEEEEIDEDVDPISVDSGFTPVPQLLRVKDYVQIYRRGMIVAARDRNKVWWKAEIIDIRTFRFRIHYIGFPKVWDEWMEMNTQRVMLADKQPTPPPPAVEEEAVVSASEDADETSSDSSDSDSSSSVAGGDVPDEDAELVADSSAETQLQQQPQQLLLLPAVKRRVGRPRGPEPKSAPLSLRLALKALEEESPAANNDLDVFSLPKEHMSIKDYGMFLKAGDLVSIRDRDKQWYPCTIIDVKHGRIRICFNGHPEEYNQWVAVNSDRIRVLRSTVASDGRLERLEHDAQMAQRRKREKERAQRRARHGGPSVASLVRVAENLEHISEACADDQPLMYRLATGEADGLPLVTRLLAEGAQDSATWFVYCNQCRVVIRTFRYFCVACERPSAGLDYESFDLCLACFARDFPRDHAHPPASFARAAVGDAEGIVGFTAGVLAACRAQAGGALAGLAAAYERDAFDPEYQEASAGPAARSGGWGRVAAGLHGTATATAASDRGAVIGRSGCCASQPRCGFCASDEARGGFAGGRPFLSHEGRAFWAHDACARYSPEVLVTGAGVWYNVAAALRRARGRCQRSYHVPCTGMAPEQLARGMVFWCPKHSAAAADAEAEPEAAAADPLCACCGRQLGQDLMWMVCAECPPKDRQGFCVCLTCYEAPAALANHPHKKRCFRERLVAAPAAPRPRPRPRPAPGPATPCCHYCRRRTARRWRRGYGGVVMCDACFGAAHSLHDRDLFAAPAADDGGPVEVVALNPFGHAPGALVEDYAHSAYFTRDACTASSLAPLGPLPSYAPTDSMLFTLIVDSTYFDIPGRAPRWASHSGSDYHGTWLPQTVRRALLRYTRRGDRVLSNFLGRGTDAIECFLLSRKCVGVDINPSAVALAQRNCSFPIASSMSVEFRPAIMHGDARALCDDAWPGAAYFADPESFDHVLSHPPYKDCVLYSTNIDGDLSRFPGPDEFRREMEKVIATSWRLLRMDRYLTLGIGDNRAECFYIPVSFQLIRSYIAYGFVLDELIVKRQRYCQAFGLGTYLCVQFDFLMFTHEFIATLRKIPRHKVDLMYLPDHCYEEQRSDSEDQVDEVDDGGVTYERVLREVPPSPIERKSVVMGSVWTFDRHHRYTFPQLCMSRMVERFGRDNSNWEH</sequence>
<gene>
    <name evidence="7" type="ORF">GGI19_004547</name>
</gene>
<feature type="compositionally biased region" description="Acidic residues" evidence="5">
    <location>
        <begin position="180"/>
        <end position="198"/>
    </location>
</feature>
<dbReference type="InterPro" id="IPR016197">
    <property type="entry name" value="Chromo-like_dom_sf"/>
</dbReference>
<feature type="region of interest" description="Disordered" evidence="5">
    <location>
        <begin position="1"/>
        <end position="64"/>
    </location>
</feature>
<feature type="region of interest" description="Disordered" evidence="5">
    <location>
        <begin position="224"/>
        <end position="243"/>
    </location>
</feature>
<reference evidence="7" key="1">
    <citation type="submission" date="2022-07" db="EMBL/GenBank/DDBJ databases">
        <title>Phylogenomic reconstructions and comparative analyses of Kickxellomycotina fungi.</title>
        <authorList>
            <person name="Reynolds N.K."/>
            <person name="Stajich J.E."/>
            <person name="Barry K."/>
            <person name="Grigoriev I.V."/>
            <person name="Crous P."/>
            <person name="Smith M.E."/>
        </authorList>
    </citation>
    <scope>NUCLEOTIDE SEQUENCE</scope>
    <source>
        <strain evidence="7">BCRC 34297</strain>
    </source>
</reference>
<feature type="region of interest" description="Disordered" evidence="5">
    <location>
        <begin position="741"/>
        <end position="761"/>
    </location>
</feature>
<keyword evidence="2 4" id="KW-0863">Zinc-finger</keyword>
<feature type="compositionally biased region" description="Low complexity" evidence="5">
    <location>
        <begin position="571"/>
        <end position="581"/>
    </location>
</feature>